<feature type="region of interest" description="Disordered" evidence="1">
    <location>
        <begin position="85"/>
        <end position="111"/>
    </location>
</feature>
<gene>
    <name evidence="2" type="ORF">BJ970_003758</name>
</gene>
<accession>A0A840Q6G4</accession>
<dbReference type="Proteomes" id="UP000584374">
    <property type="component" value="Unassembled WGS sequence"/>
</dbReference>
<keyword evidence="3" id="KW-1185">Reference proteome</keyword>
<name>A0A840Q6G4_9PSEU</name>
<proteinExistence type="predicted"/>
<reference evidence="2 3" key="1">
    <citation type="submission" date="2020-08" db="EMBL/GenBank/DDBJ databases">
        <title>Sequencing the genomes of 1000 actinobacteria strains.</title>
        <authorList>
            <person name="Klenk H.-P."/>
        </authorList>
    </citation>
    <scope>NUCLEOTIDE SEQUENCE [LARGE SCALE GENOMIC DNA]</scope>
    <source>
        <strain evidence="2 3">DSM 45584</strain>
    </source>
</reference>
<dbReference type="AlphaFoldDB" id="A0A840Q6G4"/>
<organism evidence="2 3">
    <name type="scientific">Saccharopolyspora phatthalungensis</name>
    <dbReference type="NCBI Taxonomy" id="664693"/>
    <lineage>
        <taxon>Bacteria</taxon>
        <taxon>Bacillati</taxon>
        <taxon>Actinomycetota</taxon>
        <taxon>Actinomycetes</taxon>
        <taxon>Pseudonocardiales</taxon>
        <taxon>Pseudonocardiaceae</taxon>
        <taxon>Saccharopolyspora</taxon>
    </lineage>
</organism>
<evidence type="ECO:0000256" key="1">
    <source>
        <dbReference type="SAM" id="MobiDB-lite"/>
    </source>
</evidence>
<protein>
    <submittedName>
        <fullName evidence="2">Uncharacterized protein</fullName>
    </submittedName>
</protein>
<comment type="caution">
    <text evidence="2">The sequence shown here is derived from an EMBL/GenBank/DDBJ whole genome shotgun (WGS) entry which is preliminary data.</text>
</comment>
<dbReference type="EMBL" id="JACHIW010000001">
    <property type="protein sequence ID" value="MBB5156224.1"/>
    <property type="molecule type" value="Genomic_DNA"/>
</dbReference>
<evidence type="ECO:0000313" key="3">
    <source>
        <dbReference type="Proteomes" id="UP000584374"/>
    </source>
</evidence>
<evidence type="ECO:0000313" key="2">
    <source>
        <dbReference type="EMBL" id="MBB5156224.1"/>
    </source>
</evidence>
<sequence length="135" mass="14533">MNEMRDETRHDHLVEELRMLLDAVAGKAEEYLRGCGQDAEADNSGSTCGWCPLCAAVALLRGHRPELNEQLIGIVQALRQALADQRAAAPGAADDSEEDGQEEPAASKVQRIRVHRVDGPVLAEGESETEVVSGC</sequence>